<accession>A0A6A3NA68</accession>
<evidence type="ECO:0000313" key="1">
    <source>
        <dbReference type="EMBL" id="KAE9042310.1"/>
    </source>
</evidence>
<sequence>MLCHRLIAGSCDELKRKHLVPLLLGDNQRAIAITTKPGKHSKSKHIANK</sequence>
<name>A0A6A3NA68_9STRA</name>
<evidence type="ECO:0000313" key="2">
    <source>
        <dbReference type="Proteomes" id="UP000435112"/>
    </source>
</evidence>
<comment type="caution">
    <text evidence="1">The sequence shown here is derived from an EMBL/GenBank/DDBJ whole genome shotgun (WGS) entry which is preliminary data.</text>
</comment>
<gene>
    <name evidence="1" type="ORF">PR002_g3988</name>
</gene>
<dbReference type="Proteomes" id="UP000435112">
    <property type="component" value="Unassembled WGS sequence"/>
</dbReference>
<protein>
    <submittedName>
        <fullName evidence="1">Uncharacterized protein</fullName>
    </submittedName>
</protein>
<dbReference type="EMBL" id="QXFU01000150">
    <property type="protein sequence ID" value="KAE9042310.1"/>
    <property type="molecule type" value="Genomic_DNA"/>
</dbReference>
<organism evidence="1 2">
    <name type="scientific">Phytophthora rubi</name>
    <dbReference type="NCBI Taxonomy" id="129364"/>
    <lineage>
        <taxon>Eukaryota</taxon>
        <taxon>Sar</taxon>
        <taxon>Stramenopiles</taxon>
        <taxon>Oomycota</taxon>
        <taxon>Peronosporomycetes</taxon>
        <taxon>Peronosporales</taxon>
        <taxon>Peronosporaceae</taxon>
        <taxon>Phytophthora</taxon>
    </lineage>
</organism>
<proteinExistence type="predicted"/>
<dbReference type="OrthoDB" id="10269833at2759"/>
<dbReference type="AlphaFoldDB" id="A0A6A3NA68"/>
<reference evidence="1 2" key="1">
    <citation type="submission" date="2018-09" db="EMBL/GenBank/DDBJ databases">
        <title>Genomic investigation of the strawberry pathogen Phytophthora fragariae indicates pathogenicity is determined by transcriptional variation in three key races.</title>
        <authorList>
            <person name="Adams T.M."/>
            <person name="Armitage A.D."/>
            <person name="Sobczyk M.K."/>
            <person name="Bates H.J."/>
            <person name="Dunwell J.M."/>
            <person name="Nellist C.F."/>
            <person name="Harrison R.J."/>
        </authorList>
    </citation>
    <scope>NUCLEOTIDE SEQUENCE [LARGE SCALE GENOMIC DNA]</scope>
    <source>
        <strain evidence="1 2">SCRP324</strain>
    </source>
</reference>